<dbReference type="InterPro" id="IPR029375">
    <property type="entry name" value="CFAP141"/>
</dbReference>
<protein>
    <submittedName>
        <fullName evidence="1">Uncharacterized protein</fullName>
    </submittedName>
</protein>
<organism evidence="1">
    <name type="scientific">Eutreptiella gymnastica</name>
    <dbReference type="NCBI Taxonomy" id="73025"/>
    <lineage>
        <taxon>Eukaryota</taxon>
        <taxon>Discoba</taxon>
        <taxon>Euglenozoa</taxon>
        <taxon>Euglenida</taxon>
        <taxon>Spirocuta</taxon>
        <taxon>Euglenophyceae</taxon>
        <taxon>Eutreptiales</taxon>
        <taxon>Eutreptiaceae</taxon>
        <taxon>Eutreptiella</taxon>
    </lineage>
</organism>
<dbReference type="AlphaFoldDB" id="A0A7S4FDT7"/>
<proteinExistence type="predicted"/>
<evidence type="ECO:0000313" key="1">
    <source>
        <dbReference type="EMBL" id="CAE0789803.1"/>
    </source>
</evidence>
<name>A0A7S4FDT7_9EUGL</name>
<dbReference type="Pfam" id="PF15104">
    <property type="entry name" value="CFAP141"/>
    <property type="match status" value="1"/>
</dbReference>
<accession>A0A7S4FDT7</accession>
<reference evidence="1" key="1">
    <citation type="submission" date="2021-01" db="EMBL/GenBank/DDBJ databases">
        <authorList>
            <person name="Corre E."/>
            <person name="Pelletier E."/>
            <person name="Niang G."/>
            <person name="Scheremetjew M."/>
            <person name="Finn R."/>
            <person name="Kale V."/>
            <person name="Holt S."/>
            <person name="Cochrane G."/>
            <person name="Meng A."/>
            <person name="Brown T."/>
            <person name="Cohen L."/>
        </authorList>
    </citation>
    <scope>NUCLEOTIDE SEQUENCE</scope>
    <source>
        <strain evidence="1">CCMP1594</strain>
    </source>
</reference>
<gene>
    <name evidence="1" type="ORF">EGYM00163_LOCUS917</name>
</gene>
<sequence length="133" mass="15678">MPQHHHYRNDGTGRDLYVNRGVVNPIQGNVEARFDTLPSNVRGYLKEQVGRENYQAYTSTVDATRNRNLPWEDCKGKMVPRKAMQEIHQEGQYGMLEAKELRRTRLRELYQGELEQWNRELNALGYAIEKDRD</sequence>
<dbReference type="EMBL" id="HBJA01002938">
    <property type="protein sequence ID" value="CAE0789803.1"/>
    <property type="molecule type" value="Transcribed_RNA"/>
</dbReference>